<dbReference type="RefSeq" id="WP_113696361.1">
    <property type="nucleotide sequence ID" value="NZ_CP015163.1"/>
</dbReference>
<comment type="subcellular location">
    <subcellularLocation>
        <location evidence="1">Virion</location>
    </subcellularLocation>
</comment>
<organism evidence="3 4">
    <name type="scientific">Amycolatopsis albispora</name>
    <dbReference type="NCBI Taxonomy" id="1804986"/>
    <lineage>
        <taxon>Bacteria</taxon>
        <taxon>Bacillati</taxon>
        <taxon>Actinomycetota</taxon>
        <taxon>Actinomycetes</taxon>
        <taxon>Pseudonocardiales</taxon>
        <taxon>Pseudonocardiaceae</taxon>
        <taxon>Amycolatopsis</taxon>
    </lineage>
</organism>
<dbReference type="NCBIfam" id="TIGR01554">
    <property type="entry name" value="major_cap_HK97"/>
    <property type="match status" value="1"/>
</dbReference>
<evidence type="ECO:0000313" key="4">
    <source>
        <dbReference type="Proteomes" id="UP000250434"/>
    </source>
</evidence>
<dbReference type="InterPro" id="IPR024455">
    <property type="entry name" value="Phage_capsid"/>
</dbReference>
<dbReference type="Pfam" id="PF05065">
    <property type="entry name" value="Phage_capsid"/>
    <property type="match status" value="1"/>
</dbReference>
<protein>
    <recommendedName>
        <fullName evidence="2">Phage capsid-like C-terminal domain-containing protein</fullName>
    </recommendedName>
</protein>
<sequence length="310" mass="32595">MAASTFTGAGWIPVGTHPDVLQKIQQSSFVERFGNKVPMATRTKLVPRSGGVVLGRVAKGDPFGESGDANDSVTMYVDKIGGVVRIDEEDVEDSLADVIDTKSVDAADSYARLLDNSAIAVTAAKGTHGWLYDSLYYVLTQNDTVTGYTANSNITKSATATYDNLSATLGKVEQGDFFDPADTVIGAHPAFAQTLRGIKGTDGRPIFNESTAGVAGGGQGGGLSLFGHPFNWSMGLKTSAAGTSAPIGNPLLVIGNRRYLQRGDRSELEVQFQGADEGAGFLTDQNLLKFRARKGVVYGAPGAFAIFELG</sequence>
<evidence type="ECO:0000256" key="1">
    <source>
        <dbReference type="ARBA" id="ARBA00004328"/>
    </source>
</evidence>
<reference evidence="3 4" key="1">
    <citation type="submission" date="2016-04" db="EMBL/GenBank/DDBJ databases">
        <title>Complete genome sequence and analysis of deep-sea sediment isolate, Amycolatopsis sp. WP1.</title>
        <authorList>
            <person name="Wang H."/>
            <person name="Chen S."/>
            <person name="Wu Q."/>
        </authorList>
    </citation>
    <scope>NUCLEOTIDE SEQUENCE [LARGE SCALE GENOMIC DNA]</scope>
    <source>
        <strain evidence="3 4">WP1</strain>
    </source>
</reference>
<name>A0A344LGY2_9PSEU</name>
<dbReference type="InterPro" id="IPR054612">
    <property type="entry name" value="Phage_capsid-like_C"/>
</dbReference>
<accession>A0A344LGY2</accession>
<dbReference type="EMBL" id="CP015163">
    <property type="protein sequence ID" value="AXB47306.1"/>
    <property type="molecule type" value="Genomic_DNA"/>
</dbReference>
<gene>
    <name evidence="3" type="ORF">A4R43_36675</name>
</gene>
<keyword evidence="4" id="KW-1185">Reference proteome</keyword>
<dbReference type="OrthoDB" id="3687307at2"/>
<dbReference type="Proteomes" id="UP000250434">
    <property type="component" value="Chromosome"/>
</dbReference>
<proteinExistence type="predicted"/>
<dbReference type="AlphaFoldDB" id="A0A344LGY2"/>
<feature type="domain" description="Phage capsid-like C-terminal" evidence="2">
    <location>
        <begin position="12"/>
        <end position="306"/>
    </location>
</feature>
<evidence type="ECO:0000313" key="3">
    <source>
        <dbReference type="EMBL" id="AXB47306.1"/>
    </source>
</evidence>
<dbReference type="SUPFAM" id="SSF56563">
    <property type="entry name" value="Major capsid protein gp5"/>
    <property type="match status" value="1"/>
</dbReference>
<evidence type="ECO:0000259" key="2">
    <source>
        <dbReference type="Pfam" id="PF05065"/>
    </source>
</evidence>
<dbReference type="KEGG" id="aab:A4R43_36675"/>